<evidence type="ECO:0000313" key="19">
    <source>
        <dbReference type="Proteomes" id="UP001337655"/>
    </source>
</evidence>
<keyword evidence="14 16" id="KW-0472">Membrane</keyword>
<protein>
    <submittedName>
        <fullName evidence="18">I-AAA protease yme1</fullName>
    </submittedName>
</protein>
<evidence type="ECO:0000256" key="3">
    <source>
        <dbReference type="ARBA" id="ARBA00004370"/>
    </source>
</evidence>
<dbReference type="InterPro" id="IPR005936">
    <property type="entry name" value="FtsH"/>
</dbReference>
<keyword evidence="16" id="KW-1133">Transmembrane helix</keyword>
<comment type="caution">
    <text evidence="18">The sequence shown here is derived from an EMBL/GenBank/DDBJ whole genome shotgun (WGS) entry which is preliminary data.</text>
</comment>
<evidence type="ECO:0000259" key="17">
    <source>
        <dbReference type="SMART" id="SM00382"/>
    </source>
</evidence>
<feature type="compositionally biased region" description="Gly residues" evidence="15">
    <location>
        <begin position="826"/>
        <end position="851"/>
    </location>
</feature>
<keyword evidence="11" id="KW-0067">ATP-binding</keyword>
<evidence type="ECO:0000256" key="8">
    <source>
        <dbReference type="ARBA" id="ARBA00022741"/>
    </source>
</evidence>
<dbReference type="InterPro" id="IPR041569">
    <property type="entry name" value="AAA_lid_3"/>
</dbReference>
<dbReference type="InterPro" id="IPR037219">
    <property type="entry name" value="Peptidase_M41-like"/>
</dbReference>
<keyword evidence="10" id="KW-0862">Zinc</keyword>
<dbReference type="PANTHER" id="PTHR23076:SF97">
    <property type="entry name" value="ATP-DEPENDENT ZINC METALLOPROTEASE YME1L1"/>
    <property type="match status" value="1"/>
</dbReference>
<evidence type="ECO:0000256" key="15">
    <source>
        <dbReference type="SAM" id="MobiDB-lite"/>
    </source>
</evidence>
<dbReference type="GO" id="GO:0016887">
    <property type="term" value="F:ATP hydrolysis activity"/>
    <property type="evidence" value="ECO:0007669"/>
    <property type="project" value="InterPro"/>
</dbReference>
<dbReference type="GO" id="GO:0005743">
    <property type="term" value="C:mitochondrial inner membrane"/>
    <property type="evidence" value="ECO:0007669"/>
    <property type="project" value="TreeGrafter"/>
</dbReference>
<dbReference type="InterPro" id="IPR000642">
    <property type="entry name" value="Peptidase_M41"/>
</dbReference>
<dbReference type="AlphaFoldDB" id="A0AAV9PMM7"/>
<dbReference type="HAMAP" id="MF_01458">
    <property type="entry name" value="FtsH"/>
    <property type="match status" value="1"/>
</dbReference>
<sequence>MAFQAATAAAAPVSMQQITSATAELWPSMAAVLRAPWQGRPSSASRSQRQGQQKVSPRRDQARGDAQQEVARKERSEMPEFMAQVPVASMSRTAGMGALGASSMTTRDILSGLPKGSLRRASPLNRTFSSLSPNSRAFSTATTRFGPFNLRPTASRSTSLVGFSQQRTLFGSSWGSTSNRNVLAQMEQQANNNPASPTAQNAFYQALLRANMPEILVERYQTNRYASNTACENAYMRALQSIGAQETGAVGSMAGKAQSMQGQGQNHGMSNEQLQAIGQAVSARNQGGNVSISKQGSGAKNEPLYVVVDESMGSTIFKWVKFLLIFGLIGYCALVVFTLLIEATGVLKKVGGAQNAEAKPELQNTRFTDVHGCDEAKEELQELVEFLKAPDKFSSLGGKLPKGVLLVGPPGTGKTLLARAVAGEAGVPYFYMSGSEFDEVYVGVGAKRVRDLFSAARAKSPAIIFIDELDAIGSKRHERDAAYAKQTLNQLLTELDGFDQNSGVIIIGATNFPQSLDKALTRPGRFDRNVVVPMPDVRGRIAILKHHLRNVRTDSAVDPAIIARGCPGFSGAELENVVNQAAIRASKNKATKVSIDDLTWAKDKIMMGAERRSAVIQQKDKVMTAYHEGGHALVAMLTEASTPLYKATIMPRGHALGLTQMLPELDKVSETKREMMAQIDVSMGGKVAEELVYGPDNVTTGASSDIQAASQIARMMVTRAGMSDLLGNVDLDTDYARLSPETKRSIEAEVRRLVEDGRDRATKLLTTNREGLDRLAKALVEYETLGKEEMEKIVRGEKLPEKVKVDPETPVKVPDGETFMPPPQGEGIGGLGGLGGAPEPAGGEGAGGGSP</sequence>
<evidence type="ECO:0000313" key="18">
    <source>
        <dbReference type="EMBL" id="KAK5174011.1"/>
    </source>
</evidence>
<reference evidence="18 19" key="1">
    <citation type="submission" date="2023-08" db="EMBL/GenBank/DDBJ databases">
        <title>Black Yeasts Isolated from many extreme environments.</title>
        <authorList>
            <person name="Coleine C."/>
            <person name="Stajich J.E."/>
            <person name="Selbmann L."/>
        </authorList>
    </citation>
    <scope>NUCLEOTIDE SEQUENCE [LARGE SCALE GENOMIC DNA]</scope>
    <source>
        <strain evidence="18 19">CCFEE 5935</strain>
    </source>
</reference>
<keyword evidence="12" id="KW-0482">Metalloprotease</keyword>
<organism evidence="18 19">
    <name type="scientific">Saxophila tyrrhenica</name>
    <dbReference type="NCBI Taxonomy" id="1690608"/>
    <lineage>
        <taxon>Eukaryota</taxon>
        <taxon>Fungi</taxon>
        <taxon>Dikarya</taxon>
        <taxon>Ascomycota</taxon>
        <taxon>Pezizomycotina</taxon>
        <taxon>Dothideomycetes</taxon>
        <taxon>Dothideomycetidae</taxon>
        <taxon>Mycosphaerellales</taxon>
        <taxon>Extremaceae</taxon>
        <taxon>Saxophila</taxon>
    </lineage>
</organism>
<dbReference type="Pfam" id="PF21232">
    <property type="entry name" value="Yme1-like_N"/>
    <property type="match status" value="1"/>
</dbReference>
<dbReference type="EMBL" id="JAVRRT010000002">
    <property type="protein sequence ID" value="KAK5174011.1"/>
    <property type="molecule type" value="Genomic_DNA"/>
</dbReference>
<dbReference type="GO" id="GO:0005524">
    <property type="term" value="F:ATP binding"/>
    <property type="evidence" value="ECO:0007669"/>
    <property type="project" value="UniProtKB-KW"/>
</dbReference>
<proteinExistence type="inferred from homology"/>
<dbReference type="InterPro" id="IPR003960">
    <property type="entry name" value="ATPase_AAA_CS"/>
</dbReference>
<keyword evidence="7" id="KW-0479">Metal-binding</keyword>
<evidence type="ECO:0000256" key="14">
    <source>
        <dbReference type="ARBA" id="ARBA00023136"/>
    </source>
</evidence>
<dbReference type="FunFam" id="3.40.50.300:FF:000175">
    <property type="entry name" value="ATP-dependent zinc metalloprotease FTSH 4"/>
    <property type="match status" value="1"/>
</dbReference>
<evidence type="ECO:0000256" key="13">
    <source>
        <dbReference type="ARBA" id="ARBA00023128"/>
    </source>
</evidence>
<name>A0AAV9PMM7_9PEZI</name>
<dbReference type="GeneID" id="89922439"/>
<gene>
    <name evidence="18" type="primary">YME1_1</name>
    <name evidence="18" type="ORF">LTR77_001091</name>
</gene>
<evidence type="ECO:0000256" key="1">
    <source>
        <dbReference type="ARBA" id="ARBA00001947"/>
    </source>
</evidence>
<evidence type="ECO:0000256" key="11">
    <source>
        <dbReference type="ARBA" id="ARBA00022840"/>
    </source>
</evidence>
<dbReference type="Gene3D" id="1.20.58.760">
    <property type="entry name" value="Peptidase M41"/>
    <property type="match status" value="1"/>
</dbReference>
<dbReference type="GO" id="GO:0141164">
    <property type="term" value="P:mitochondrial protein quality control"/>
    <property type="evidence" value="ECO:0007669"/>
    <property type="project" value="UniProtKB-ARBA"/>
</dbReference>
<dbReference type="NCBIfam" id="TIGR01241">
    <property type="entry name" value="FtsH_fam"/>
    <property type="match status" value="1"/>
</dbReference>
<evidence type="ECO:0000256" key="2">
    <source>
        <dbReference type="ARBA" id="ARBA00004173"/>
    </source>
</evidence>
<dbReference type="FunFam" id="1.10.8.60:FF:000001">
    <property type="entry name" value="ATP-dependent zinc metalloprotease FtsH"/>
    <property type="match status" value="1"/>
</dbReference>
<dbReference type="InterPro" id="IPR027417">
    <property type="entry name" value="P-loop_NTPase"/>
</dbReference>
<dbReference type="SUPFAM" id="SSF52540">
    <property type="entry name" value="P-loop containing nucleoside triphosphate hydrolases"/>
    <property type="match status" value="1"/>
</dbReference>
<evidence type="ECO:0000256" key="5">
    <source>
        <dbReference type="ARBA" id="ARBA00010550"/>
    </source>
</evidence>
<dbReference type="PANTHER" id="PTHR23076">
    <property type="entry name" value="METALLOPROTEASE M41 FTSH"/>
    <property type="match status" value="1"/>
</dbReference>
<dbReference type="InterPro" id="IPR003593">
    <property type="entry name" value="AAA+_ATPase"/>
</dbReference>
<comment type="similarity">
    <text evidence="5">In the N-terminal section; belongs to the AAA ATPase family.</text>
</comment>
<dbReference type="GO" id="GO:0046872">
    <property type="term" value="F:metal ion binding"/>
    <property type="evidence" value="ECO:0007669"/>
    <property type="project" value="UniProtKB-KW"/>
</dbReference>
<feature type="region of interest" description="Disordered" evidence="15">
    <location>
        <begin position="805"/>
        <end position="851"/>
    </location>
</feature>
<feature type="domain" description="AAA+ ATPase" evidence="17">
    <location>
        <begin position="400"/>
        <end position="536"/>
    </location>
</feature>
<feature type="compositionally biased region" description="Low complexity" evidence="15">
    <location>
        <begin position="38"/>
        <end position="53"/>
    </location>
</feature>
<comment type="subcellular location">
    <subcellularLocation>
        <location evidence="3">Membrane</location>
    </subcellularLocation>
    <subcellularLocation>
        <location evidence="2">Mitochondrion</location>
    </subcellularLocation>
</comment>
<dbReference type="GO" id="GO:0007005">
    <property type="term" value="P:mitochondrion organization"/>
    <property type="evidence" value="ECO:0007669"/>
    <property type="project" value="TreeGrafter"/>
</dbReference>
<evidence type="ECO:0000256" key="16">
    <source>
        <dbReference type="SAM" id="Phobius"/>
    </source>
</evidence>
<dbReference type="Gene3D" id="1.10.8.60">
    <property type="match status" value="1"/>
</dbReference>
<keyword evidence="9" id="KW-0378">Hydrolase</keyword>
<keyword evidence="8" id="KW-0547">Nucleotide-binding</keyword>
<evidence type="ECO:0000256" key="4">
    <source>
        <dbReference type="ARBA" id="ARBA00010044"/>
    </source>
</evidence>
<dbReference type="SUPFAM" id="SSF140990">
    <property type="entry name" value="FtsH protease domain-like"/>
    <property type="match status" value="1"/>
</dbReference>
<keyword evidence="6 18" id="KW-0645">Protease</keyword>
<evidence type="ECO:0000256" key="7">
    <source>
        <dbReference type="ARBA" id="ARBA00022723"/>
    </source>
</evidence>
<evidence type="ECO:0000256" key="10">
    <source>
        <dbReference type="ARBA" id="ARBA00022833"/>
    </source>
</evidence>
<dbReference type="GO" id="GO:0004222">
    <property type="term" value="F:metalloendopeptidase activity"/>
    <property type="evidence" value="ECO:0007669"/>
    <property type="project" value="InterPro"/>
</dbReference>
<evidence type="ECO:0000256" key="12">
    <source>
        <dbReference type="ARBA" id="ARBA00023049"/>
    </source>
</evidence>
<dbReference type="InterPro" id="IPR003959">
    <property type="entry name" value="ATPase_AAA_core"/>
</dbReference>
<keyword evidence="16" id="KW-0812">Transmembrane</keyword>
<dbReference type="Pfam" id="PF17862">
    <property type="entry name" value="AAA_lid_3"/>
    <property type="match status" value="1"/>
</dbReference>
<dbReference type="PROSITE" id="PS00674">
    <property type="entry name" value="AAA"/>
    <property type="match status" value="1"/>
</dbReference>
<dbReference type="InterPro" id="IPR048438">
    <property type="entry name" value="Yme1-like_N"/>
</dbReference>
<dbReference type="FunFam" id="1.20.58.760:FF:000002">
    <property type="entry name" value="ATP-dependent zinc metalloprotease FtsH"/>
    <property type="match status" value="1"/>
</dbReference>
<dbReference type="GO" id="GO:0004176">
    <property type="term" value="F:ATP-dependent peptidase activity"/>
    <property type="evidence" value="ECO:0007669"/>
    <property type="project" value="InterPro"/>
</dbReference>
<keyword evidence="19" id="KW-1185">Reference proteome</keyword>
<dbReference type="Gene3D" id="3.40.50.300">
    <property type="entry name" value="P-loop containing nucleotide triphosphate hydrolases"/>
    <property type="match status" value="1"/>
</dbReference>
<dbReference type="CDD" id="cd19501">
    <property type="entry name" value="RecA-like_FtsH"/>
    <property type="match status" value="1"/>
</dbReference>
<evidence type="ECO:0000256" key="6">
    <source>
        <dbReference type="ARBA" id="ARBA00022670"/>
    </source>
</evidence>
<keyword evidence="13" id="KW-0496">Mitochondrion</keyword>
<dbReference type="Pfam" id="PF01434">
    <property type="entry name" value="Peptidase_M41"/>
    <property type="match status" value="1"/>
</dbReference>
<dbReference type="RefSeq" id="XP_064662680.1">
    <property type="nucleotide sequence ID" value="XM_064798353.1"/>
</dbReference>
<dbReference type="Pfam" id="PF00004">
    <property type="entry name" value="AAA"/>
    <property type="match status" value="1"/>
</dbReference>
<dbReference type="SMART" id="SM00382">
    <property type="entry name" value="AAA"/>
    <property type="match status" value="1"/>
</dbReference>
<feature type="transmembrane region" description="Helical" evidence="16">
    <location>
        <begin position="319"/>
        <end position="341"/>
    </location>
</feature>
<accession>A0AAV9PMM7</accession>
<dbReference type="Proteomes" id="UP001337655">
    <property type="component" value="Unassembled WGS sequence"/>
</dbReference>
<comment type="similarity">
    <text evidence="4">In the C-terminal section; belongs to the peptidase M41 family.</text>
</comment>
<comment type="cofactor">
    <cofactor evidence="1">
        <name>Zn(2+)</name>
        <dbReference type="ChEBI" id="CHEBI:29105"/>
    </cofactor>
</comment>
<feature type="region of interest" description="Disordered" evidence="15">
    <location>
        <begin position="36"/>
        <end position="79"/>
    </location>
</feature>
<evidence type="ECO:0000256" key="9">
    <source>
        <dbReference type="ARBA" id="ARBA00022801"/>
    </source>
</evidence>